<feature type="compositionally biased region" description="Pro residues" evidence="1">
    <location>
        <begin position="35"/>
        <end position="48"/>
    </location>
</feature>
<evidence type="ECO:0000256" key="2">
    <source>
        <dbReference type="SAM" id="SignalP"/>
    </source>
</evidence>
<evidence type="ECO:0000313" key="3">
    <source>
        <dbReference type="EMBL" id="NYZ63816.1"/>
    </source>
</evidence>
<reference evidence="3 4" key="1">
    <citation type="submission" date="2020-07" db="EMBL/GenBank/DDBJ databases">
        <title>isolation of Luteimonas sp. SJ-16.</title>
        <authorList>
            <person name="Huang X.-X."/>
            <person name="Xu L."/>
            <person name="Sun J.-Q."/>
        </authorList>
    </citation>
    <scope>NUCLEOTIDE SEQUENCE [LARGE SCALE GENOMIC DNA]</scope>
    <source>
        <strain evidence="3 4">SJ-16</strain>
    </source>
</reference>
<dbReference type="Pfam" id="PF01963">
    <property type="entry name" value="TraB_PrgY_gumN"/>
    <property type="match status" value="1"/>
</dbReference>
<feature type="signal peptide" evidence="2">
    <location>
        <begin position="1"/>
        <end position="27"/>
    </location>
</feature>
<dbReference type="EMBL" id="JACCJZ010000020">
    <property type="protein sequence ID" value="NYZ63816.1"/>
    <property type="molecule type" value="Genomic_DNA"/>
</dbReference>
<dbReference type="RefSeq" id="WP_180546013.1">
    <property type="nucleotide sequence ID" value="NZ_JACCJZ010000020.1"/>
</dbReference>
<dbReference type="InterPro" id="IPR002816">
    <property type="entry name" value="TraB/PrgY/GumN_fam"/>
</dbReference>
<sequence length="352" mass="38021">MSHRRPFRLLASLAMALSLLAGSAAQAERGTAPAQTPPAAQPVAPRPVPDIADVPGMPAPPVPLLWKVTGEAGALYLLGSFHFLKPEDYPLAEEVEQVVASVDEVVFELAPEELESPTLAMQMMQAGLRSDGSRLDDDLPPAMAARLADWGRRNLATLRTSGMEPQGLQLFEPWFASLLVTTTELARYGLEARLGLDVHLARRARAAGLSTSGLETAMQQIRVLDGMDLRWQVEMLGEALDQADAGPDAIDALHATWRAGDAARLWDEMAADMRERAPALYQRINTDRNDAWLPRLDAMLRQESDILVVVGALHLLGEDGVVEKLAARGYAVERICVACPAMVPAAGISSMP</sequence>
<accession>A0A7Z0TVF8</accession>
<dbReference type="PANTHER" id="PTHR40590:SF1">
    <property type="entry name" value="CYTOPLASMIC PROTEIN"/>
    <property type="match status" value="1"/>
</dbReference>
<keyword evidence="2" id="KW-0732">Signal</keyword>
<feature type="chain" id="PRO_5031052437" evidence="2">
    <location>
        <begin position="28"/>
        <end position="352"/>
    </location>
</feature>
<proteinExistence type="predicted"/>
<feature type="region of interest" description="Disordered" evidence="1">
    <location>
        <begin position="28"/>
        <end position="54"/>
    </location>
</feature>
<evidence type="ECO:0000313" key="4">
    <source>
        <dbReference type="Proteomes" id="UP000589896"/>
    </source>
</evidence>
<dbReference type="Proteomes" id="UP000589896">
    <property type="component" value="Unassembled WGS sequence"/>
</dbReference>
<dbReference type="PANTHER" id="PTHR40590">
    <property type="entry name" value="CYTOPLASMIC PROTEIN-RELATED"/>
    <property type="match status" value="1"/>
</dbReference>
<organism evidence="3 4">
    <name type="scientific">Luteimonas deserti</name>
    <dbReference type="NCBI Taxonomy" id="2752306"/>
    <lineage>
        <taxon>Bacteria</taxon>
        <taxon>Pseudomonadati</taxon>
        <taxon>Pseudomonadota</taxon>
        <taxon>Gammaproteobacteria</taxon>
        <taxon>Lysobacterales</taxon>
        <taxon>Lysobacteraceae</taxon>
        <taxon>Luteimonas</taxon>
    </lineage>
</organism>
<name>A0A7Z0TVF8_9GAMM</name>
<keyword evidence="4" id="KW-1185">Reference proteome</keyword>
<dbReference type="InterPro" id="IPR047111">
    <property type="entry name" value="YbaP-like"/>
</dbReference>
<gene>
    <name evidence="3" type="ORF">H0E82_13770</name>
</gene>
<evidence type="ECO:0000256" key="1">
    <source>
        <dbReference type="SAM" id="MobiDB-lite"/>
    </source>
</evidence>
<dbReference type="AlphaFoldDB" id="A0A7Z0TVF8"/>
<dbReference type="CDD" id="cd14789">
    <property type="entry name" value="Tiki"/>
    <property type="match status" value="1"/>
</dbReference>
<comment type="caution">
    <text evidence="3">The sequence shown here is derived from an EMBL/GenBank/DDBJ whole genome shotgun (WGS) entry which is preliminary data.</text>
</comment>
<protein>
    <submittedName>
        <fullName evidence="3">TraB/GumN family protein</fullName>
    </submittedName>
</protein>